<protein>
    <recommendedName>
        <fullName evidence="3">Ubiquitin-like domain-containing protein</fullName>
    </recommendedName>
</protein>
<organism evidence="1 2">
    <name type="scientific">Populus trichocarpa</name>
    <name type="common">Western balsam poplar</name>
    <name type="synonym">Populus balsamifera subsp. trichocarpa</name>
    <dbReference type="NCBI Taxonomy" id="3694"/>
    <lineage>
        <taxon>Eukaryota</taxon>
        <taxon>Viridiplantae</taxon>
        <taxon>Streptophyta</taxon>
        <taxon>Embryophyta</taxon>
        <taxon>Tracheophyta</taxon>
        <taxon>Spermatophyta</taxon>
        <taxon>Magnoliopsida</taxon>
        <taxon>eudicotyledons</taxon>
        <taxon>Gunneridae</taxon>
        <taxon>Pentapetalae</taxon>
        <taxon>rosids</taxon>
        <taxon>fabids</taxon>
        <taxon>Malpighiales</taxon>
        <taxon>Salicaceae</taxon>
        <taxon>Saliceae</taxon>
        <taxon>Populus</taxon>
    </lineage>
</organism>
<dbReference type="STRING" id="3694.A0A2K1ZT98"/>
<reference evidence="1 2" key="1">
    <citation type="journal article" date="2006" name="Science">
        <title>The genome of black cottonwood, Populus trichocarpa (Torr. &amp; Gray).</title>
        <authorList>
            <person name="Tuskan G.A."/>
            <person name="Difazio S."/>
            <person name="Jansson S."/>
            <person name="Bohlmann J."/>
            <person name="Grigoriev I."/>
            <person name="Hellsten U."/>
            <person name="Putnam N."/>
            <person name="Ralph S."/>
            <person name="Rombauts S."/>
            <person name="Salamov A."/>
            <person name="Schein J."/>
            <person name="Sterck L."/>
            <person name="Aerts A."/>
            <person name="Bhalerao R.R."/>
            <person name="Bhalerao R.P."/>
            <person name="Blaudez D."/>
            <person name="Boerjan W."/>
            <person name="Brun A."/>
            <person name="Brunner A."/>
            <person name="Busov V."/>
            <person name="Campbell M."/>
            <person name="Carlson J."/>
            <person name="Chalot M."/>
            <person name="Chapman J."/>
            <person name="Chen G.L."/>
            <person name="Cooper D."/>
            <person name="Coutinho P.M."/>
            <person name="Couturier J."/>
            <person name="Covert S."/>
            <person name="Cronk Q."/>
            <person name="Cunningham R."/>
            <person name="Davis J."/>
            <person name="Degroeve S."/>
            <person name="Dejardin A."/>
            <person name="Depamphilis C."/>
            <person name="Detter J."/>
            <person name="Dirks B."/>
            <person name="Dubchak I."/>
            <person name="Duplessis S."/>
            <person name="Ehlting J."/>
            <person name="Ellis B."/>
            <person name="Gendler K."/>
            <person name="Goodstein D."/>
            <person name="Gribskov M."/>
            <person name="Grimwood J."/>
            <person name="Groover A."/>
            <person name="Gunter L."/>
            <person name="Hamberger B."/>
            <person name="Heinze B."/>
            <person name="Helariutta Y."/>
            <person name="Henrissat B."/>
            <person name="Holligan D."/>
            <person name="Holt R."/>
            <person name="Huang W."/>
            <person name="Islam-Faridi N."/>
            <person name="Jones S."/>
            <person name="Jones-Rhoades M."/>
            <person name="Jorgensen R."/>
            <person name="Joshi C."/>
            <person name="Kangasjarvi J."/>
            <person name="Karlsson J."/>
            <person name="Kelleher C."/>
            <person name="Kirkpatrick R."/>
            <person name="Kirst M."/>
            <person name="Kohler A."/>
            <person name="Kalluri U."/>
            <person name="Larimer F."/>
            <person name="Leebens-Mack J."/>
            <person name="Leple J.C."/>
            <person name="Locascio P."/>
            <person name="Lou Y."/>
            <person name="Lucas S."/>
            <person name="Martin F."/>
            <person name="Montanini B."/>
            <person name="Napoli C."/>
            <person name="Nelson D.R."/>
            <person name="Nelson C."/>
            <person name="Nieminen K."/>
            <person name="Nilsson O."/>
            <person name="Pereda V."/>
            <person name="Peter G."/>
            <person name="Philippe R."/>
            <person name="Pilate G."/>
            <person name="Poliakov A."/>
            <person name="Razumovskaya J."/>
            <person name="Richardson P."/>
            <person name="Rinaldi C."/>
            <person name="Ritland K."/>
            <person name="Rouze P."/>
            <person name="Ryaboy D."/>
            <person name="Schmutz J."/>
            <person name="Schrader J."/>
            <person name="Segerman B."/>
            <person name="Shin H."/>
            <person name="Siddiqui A."/>
            <person name="Sterky F."/>
            <person name="Terry A."/>
            <person name="Tsai C.J."/>
            <person name="Uberbacher E."/>
            <person name="Unneberg P."/>
            <person name="Vahala J."/>
            <person name="Wall K."/>
            <person name="Wessler S."/>
            <person name="Yang G."/>
            <person name="Yin T."/>
            <person name="Douglas C."/>
            <person name="Marra M."/>
            <person name="Sandberg G."/>
            <person name="Van de Peer Y."/>
            <person name="Rokhsar D."/>
        </authorList>
    </citation>
    <scope>NUCLEOTIDE SEQUENCE [LARGE SCALE GENOMIC DNA]</scope>
    <source>
        <strain evidence="2">cv. Nisqually</strain>
    </source>
</reference>
<evidence type="ECO:0008006" key="3">
    <source>
        <dbReference type="Google" id="ProtNLM"/>
    </source>
</evidence>
<evidence type="ECO:0000313" key="1">
    <source>
        <dbReference type="EMBL" id="PNT28491.1"/>
    </source>
</evidence>
<dbReference type="EMBL" id="CM009296">
    <property type="protein sequence ID" value="PNT28491.1"/>
    <property type="molecule type" value="Genomic_DNA"/>
</dbReference>
<dbReference type="Proteomes" id="UP000006729">
    <property type="component" value="Chromosome 7"/>
</dbReference>
<dbReference type="InParanoid" id="A0A2K1ZT98"/>
<gene>
    <name evidence="1" type="ORF">POPTR_007G122400</name>
</gene>
<evidence type="ECO:0000313" key="2">
    <source>
        <dbReference type="Proteomes" id="UP000006729"/>
    </source>
</evidence>
<proteinExistence type="predicted"/>
<keyword evidence="2" id="KW-1185">Reference proteome</keyword>
<name>A0A2K1ZT98_POPTR</name>
<dbReference type="AlphaFoldDB" id="A0A2K1ZT98"/>
<accession>A0A2K1ZT98</accession>
<dbReference type="Gene3D" id="3.10.20.90">
    <property type="entry name" value="Phosphatidylinositol 3-kinase Catalytic Subunit, Chain A, domain 1"/>
    <property type="match status" value="1"/>
</dbReference>
<sequence length="144" mass="16480">MVTDGSRIQLTIKPMMPAFKSYHDKIQKKIHIVDGKPIKRMSLFISGMEIDEDFRNLSEYVIHESSEIVGMTDEPPKRKLSFVVQTPSCQLNAACIPLEMKDSYDYLFINKQRIMSGDCSLRWHGLENDDSLYVLKGTASRSGF</sequence>